<dbReference type="GO" id="GO:0003676">
    <property type="term" value="F:nucleic acid binding"/>
    <property type="evidence" value="ECO:0007669"/>
    <property type="project" value="InterPro"/>
</dbReference>
<feature type="compositionally biased region" description="Acidic residues" evidence="1">
    <location>
        <begin position="466"/>
        <end position="485"/>
    </location>
</feature>
<dbReference type="AlphaFoldDB" id="A0AAN6X924"/>
<reference evidence="2" key="1">
    <citation type="journal article" date="2023" name="Mol. Phylogenet. Evol.">
        <title>Genome-scale phylogeny and comparative genomics of the fungal order Sordariales.</title>
        <authorList>
            <person name="Hensen N."/>
            <person name="Bonometti L."/>
            <person name="Westerberg I."/>
            <person name="Brannstrom I.O."/>
            <person name="Guillou S."/>
            <person name="Cros-Aarteil S."/>
            <person name="Calhoun S."/>
            <person name="Haridas S."/>
            <person name="Kuo A."/>
            <person name="Mondo S."/>
            <person name="Pangilinan J."/>
            <person name="Riley R."/>
            <person name="LaButti K."/>
            <person name="Andreopoulos B."/>
            <person name="Lipzen A."/>
            <person name="Chen C."/>
            <person name="Yan M."/>
            <person name="Daum C."/>
            <person name="Ng V."/>
            <person name="Clum A."/>
            <person name="Steindorff A."/>
            <person name="Ohm R.A."/>
            <person name="Martin F."/>
            <person name="Silar P."/>
            <person name="Natvig D.O."/>
            <person name="Lalanne C."/>
            <person name="Gautier V."/>
            <person name="Ament-Velasquez S.L."/>
            <person name="Kruys A."/>
            <person name="Hutchinson M.I."/>
            <person name="Powell A.J."/>
            <person name="Barry K."/>
            <person name="Miller A.N."/>
            <person name="Grigoriev I.V."/>
            <person name="Debuchy R."/>
            <person name="Gladieux P."/>
            <person name="Hiltunen Thoren M."/>
            <person name="Johannesson H."/>
        </authorList>
    </citation>
    <scope>NUCLEOTIDE SEQUENCE</scope>
    <source>
        <strain evidence="2">CBS 315.58</strain>
    </source>
</reference>
<sequence>MTAIGDSQAPSTQSTPDQAPAYVRLHVTPLDADLLKVILSSALLPKARNVSYHTLETFPDKRYGFVDLPNEDADKLKKKLNGSILRGVKIRIERAKPSKIPTSLGDEAMAKEKKDKKVKDDARPSKDKSKKRKRDKDEISGIVLENDRKVKRGWTTADEPKEKRSKKDKKDSKEKKKKQEKSKYTDHAECLMKTILPANAVTSADDDTRSKRKKKGKSREVIVHEFEKTTKFPTFLKTTASSGPSKPPLEFVEGKGWADEDGNVVEAVKVTLPPPTFKISAPKKSEGSESNSSSNDSNSGEESDSDSDSDSPRSPAKVTSTLETTAPAEVNPTPTQQKHTSPLPSTRSPELPRPKSAGSAKSLAIKIPPATPSEPKVIHPLEALYKRNQQAEGGTGDGATESKGFSFFGGGDVDSDNEGAEATTDGLQIPMTPFTRQDFESRGIRSAAPTPDTAHPTGGRFKPWDDHDEDMEDEDMADYLPEGDDQLSAPTTQTDAADGDKPASDFQKWFWENRGDLNRSWKKRRKTAGKEKRYRENRARMARAI</sequence>
<dbReference type="InterPro" id="IPR012677">
    <property type="entry name" value="Nucleotide-bd_a/b_plait_sf"/>
</dbReference>
<dbReference type="SUPFAM" id="SSF54928">
    <property type="entry name" value="RNA-binding domain, RBD"/>
    <property type="match status" value="1"/>
</dbReference>
<feature type="compositionally biased region" description="Basic and acidic residues" evidence="1">
    <location>
        <begin position="108"/>
        <end position="127"/>
    </location>
</feature>
<feature type="compositionally biased region" description="Polar residues" evidence="1">
    <location>
        <begin position="8"/>
        <end position="17"/>
    </location>
</feature>
<feature type="compositionally biased region" description="Polar residues" evidence="1">
    <location>
        <begin position="332"/>
        <end position="348"/>
    </location>
</feature>
<accession>A0AAN6X924</accession>
<feature type="region of interest" description="Disordered" evidence="1">
    <location>
        <begin position="101"/>
        <end position="505"/>
    </location>
</feature>
<dbReference type="Proteomes" id="UP001303160">
    <property type="component" value="Unassembled WGS sequence"/>
</dbReference>
<feature type="compositionally biased region" description="Low complexity" evidence="1">
    <location>
        <begin position="288"/>
        <end position="298"/>
    </location>
</feature>
<comment type="caution">
    <text evidence="2">The sequence shown here is derived from an EMBL/GenBank/DDBJ whole genome shotgun (WGS) entry which is preliminary data.</text>
</comment>
<evidence type="ECO:0000313" key="2">
    <source>
        <dbReference type="EMBL" id="KAK4195733.1"/>
    </source>
</evidence>
<gene>
    <name evidence="2" type="ORF">QBC40DRAFT_288542</name>
</gene>
<feature type="compositionally biased region" description="Basic and acidic residues" evidence="1">
    <location>
        <begin position="181"/>
        <end position="190"/>
    </location>
</feature>
<feature type="region of interest" description="Disordered" evidence="1">
    <location>
        <begin position="1"/>
        <end position="20"/>
    </location>
</feature>
<feature type="compositionally biased region" description="Acidic residues" evidence="1">
    <location>
        <begin position="299"/>
        <end position="309"/>
    </location>
</feature>
<evidence type="ECO:0000256" key="1">
    <source>
        <dbReference type="SAM" id="MobiDB-lite"/>
    </source>
</evidence>
<feature type="compositionally biased region" description="Basic and acidic residues" evidence="1">
    <location>
        <begin position="218"/>
        <end position="230"/>
    </location>
</feature>
<reference evidence="2" key="2">
    <citation type="submission" date="2023-05" db="EMBL/GenBank/DDBJ databases">
        <authorList>
            <consortium name="Lawrence Berkeley National Laboratory"/>
            <person name="Steindorff A."/>
            <person name="Hensen N."/>
            <person name="Bonometti L."/>
            <person name="Westerberg I."/>
            <person name="Brannstrom I.O."/>
            <person name="Guillou S."/>
            <person name="Cros-Aarteil S."/>
            <person name="Calhoun S."/>
            <person name="Haridas S."/>
            <person name="Kuo A."/>
            <person name="Mondo S."/>
            <person name="Pangilinan J."/>
            <person name="Riley R."/>
            <person name="Labutti K."/>
            <person name="Andreopoulos B."/>
            <person name="Lipzen A."/>
            <person name="Chen C."/>
            <person name="Yanf M."/>
            <person name="Daum C."/>
            <person name="Ng V."/>
            <person name="Clum A."/>
            <person name="Ohm R."/>
            <person name="Martin F."/>
            <person name="Silar P."/>
            <person name="Natvig D."/>
            <person name="Lalanne C."/>
            <person name="Gautier V."/>
            <person name="Ament-Velasquez S.L."/>
            <person name="Kruys A."/>
            <person name="Hutchinson M.I."/>
            <person name="Powell A.J."/>
            <person name="Barry K."/>
            <person name="Miller A.N."/>
            <person name="Grigoriev I.V."/>
            <person name="Debuchy R."/>
            <person name="Gladieux P."/>
            <person name="Thoren M.H."/>
            <person name="Johannesson H."/>
        </authorList>
    </citation>
    <scope>NUCLEOTIDE SEQUENCE</scope>
    <source>
        <strain evidence="2">CBS 315.58</strain>
    </source>
</reference>
<keyword evidence="3" id="KW-1185">Reference proteome</keyword>
<evidence type="ECO:0000313" key="3">
    <source>
        <dbReference type="Proteomes" id="UP001303160"/>
    </source>
</evidence>
<protein>
    <submittedName>
        <fullName evidence="2">Uncharacterized protein</fullName>
    </submittedName>
</protein>
<dbReference type="InterPro" id="IPR035979">
    <property type="entry name" value="RBD_domain_sf"/>
</dbReference>
<name>A0AAN6X924_9PEZI</name>
<feature type="compositionally biased region" description="Basic and acidic residues" evidence="1">
    <location>
        <begin position="528"/>
        <end position="539"/>
    </location>
</feature>
<feature type="region of interest" description="Disordered" evidence="1">
    <location>
        <begin position="521"/>
        <end position="545"/>
    </location>
</feature>
<dbReference type="Gene3D" id="3.30.70.330">
    <property type="match status" value="1"/>
</dbReference>
<dbReference type="EMBL" id="MU864004">
    <property type="protein sequence ID" value="KAK4195733.1"/>
    <property type="molecule type" value="Genomic_DNA"/>
</dbReference>
<proteinExistence type="predicted"/>
<organism evidence="2 3">
    <name type="scientific">Triangularia verruculosa</name>
    <dbReference type="NCBI Taxonomy" id="2587418"/>
    <lineage>
        <taxon>Eukaryota</taxon>
        <taxon>Fungi</taxon>
        <taxon>Dikarya</taxon>
        <taxon>Ascomycota</taxon>
        <taxon>Pezizomycotina</taxon>
        <taxon>Sordariomycetes</taxon>
        <taxon>Sordariomycetidae</taxon>
        <taxon>Sordariales</taxon>
        <taxon>Podosporaceae</taxon>
        <taxon>Triangularia</taxon>
    </lineage>
</organism>